<accession>A0ABU1DEK6</accession>
<gene>
    <name evidence="1" type="ORF">IHQ68_07990</name>
</gene>
<dbReference type="Proteomes" id="UP001181622">
    <property type="component" value="Unassembled WGS sequence"/>
</dbReference>
<dbReference type="EMBL" id="JADBEO010000013">
    <property type="protein sequence ID" value="MDR4306556.1"/>
    <property type="molecule type" value="Genomic_DNA"/>
</dbReference>
<comment type="caution">
    <text evidence="1">The sequence shown here is derived from an EMBL/GenBank/DDBJ whole genome shotgun (WGS) entry which is preliminary data.</text>
</comment>
<dbReference type="RefSeq" id="WP_309390533.1">
    <property type="nucleotide sequence ID" value="NZ_JADBEO010000013.1"/>
</dbReference>
<reference evidence="1" key="1">
    <citation type="submission" date="2020-10" db="EMBL/GenBank/DDBJ databases">
        <authorList>
            <person name="Abbas A."/>
            <person name="Razzaq R."/>
            <person name="Waqas M."/>
            <person name="Abbas N."/>
            <person name="Nielsen T.K."/>
            <person name="Hansen L.H."/>
            <person name="Hussain S."/>
            <person name="Shahid M."/>
        </authorList>
    </citation>
    <scope>NUCLEOTIDE SEQUENCE</scope>
    <source>
        <strain evidence="1">S14</strain>
    </source>
</reference>
<evidence type="ECO:0000313" key="2">
    <source>
        <dbReference type="Proteomes" id="UP001181622"/>
    </source>
</evidence>
<keyword evidence="2" id="KW-1185">Reference proteome</keyword>
<dbReference type="InterPro" id="IPR011990">
    <property type="entry name" value="TPR-like_helical_dom_sf"/>
</dbReference>
<protein>
    <submittedName>
        <fullName evidence="1">Sel1 repeat family protein</fullName>
    </submittedName>
</protein>
<proteinExistence type="predicted"/>
<name>A0ABU1DEK6_9HYPH</name>
<organism evidence="1 2">
    <name type="scientific">Chelatococcus sambhunathii</name>
    <dbReference type="NCBI Taxonomy" id="363953"/>
    <lineage>
        <taxon>Bacteria</taxon>
        <taxon>Pseudomonadati</taxon>
        <taxon>Pseudomonadota</taxon>
        <taxon>Alphaproteobacteria</taxon>
        <taxon>Hyphomicrobiales</taxon>
        <taxon>Chelatococcaceae</taxon>
        <taxon>Chelatococcus</taxon>
    </lineage>
</organism>
<dbReference type="Gene3D" id="1.25.40.10">
    <property type="entry name" value="Tetratricopeptide repeat domain"/>
    <property type="match status" value="1"/>
</dbReference>
<sequence>MARYDISSIECGALGAVDTGIVYFQLGLSYATGRSVPLDRVSAHKWFNLAARAGVAGAAGLRRELAAEMTPDEIALAQRAAREHLGLH</sequence>
<evidence type="ECO:0000313" key="1">
    <source>
        <dbReference type="EMBL" id="MDR4306556.1"/>
    </source>
</evidence>